<dbReference type="RefSeq" id="WP_136542283.1">
    <property type="nucleotide sequence ID" value="NZ_STGU01000009.1"/>
</dbReference>
<gene>
    <name evidence="2" type="ORF">FAA86_16540</name>
</gene>
<name>A0A4S8PW42_9HYPH</name>
<keyword evidence="1" id="KW-0812">Transmembrane</keyword>
<reference evidence="2 3" key="1">
    <citation type="submission" date="2019-04" db="EMBL/GenBank/DDBJ databases">
        <title>genome sequence of strain W3.</title>
        <authorList>
            <person name="Gao J."/>
            <person name="Sun J."/>
        </authorList>
    </citation>
    <scope>NUCLEOTIDE SEQUENCE [LARGE SCALE GENOMIC DNA]</scope>
    <source>
        <strain evidence="2 3">W3</strain>
    </source>
</reference>
<organism evidence="2 3">
    <name type="scientific">Rhizobium rosettiformans W3</name>
    <dbReference type="NCBI Taxonomy" id="538378"/>
    <lineage>
        <taxon>Bacteria</taxon>
        <taxon>Pseudomonadati</taxon>
        <taxon>Pseudomonadota</taxon>
        <taxon>Alphaproteobacteria</taxon>
        <taxon>Hyphomicrobiales</taxon>
        <taxon>Rhizobiaceae</taxon>
        <taxon>Rhizobium/Agrobacterium group</taxon>
        <taxon>Rhizobium</taxon>
    </lineage>
</organism>
<protein>
    <recommendedName>
        <fullName evidence="4">DUF1648 domain-containing protein</fullName>
    </recommendedName>
</protein>
<feature type="transmembrane region" description="Helical" evidence="1">
    <location>
        <begin position="46"/>
        <end position="68"/>
    </location>
</feature>
<evidence type="ECO:0000256" key="1">
    <source>
        <dbReference type="SAM" id="Phobius"/>
    </source>
</evidence>
<dbReference type="EMBL" id="STGU01000009">
    <property type="protein sequence ID" value="THV34062.1"/>
    <property type="molecule type" value="Genomic_DNA"/>
</dbReference>
<evidence type="ECO:0000313" key="2">
    <source>
        <dbReference type="EMBL" id="THV34062.1"/>
    </source>
</evidence>
<keyword evidence="1" id="KW-0472">Membrane</keyword>
<evidence type="ECO:0008006" key="4">
    <source>
        <dbReference type="Google" id="ProtNLM"/>
    </source>
</evidence>
<keyword evidence="1" id="KW-1133">Transmembrane helix</keyword>
<accession>A0A4S8PW42</accession>
<proteinExistence type="predicted"/>
<sequence length="106" mass="11793">MIFVVLTLSIAGMAAIAFWAYRNVAPHSDRLPMQWSADGTVNWRAPRLLAIATTPVLMLTIIGLIFVLSRHDHAERNMALLWVSFIGPALQALHMALVARTVENEE</sequence>
<feature type="transmembrane region" description="Helical" evidence="1">
    <location>
        <begin position="80"/>
        <end position="99"/>
    </location>
</feature>
<dbReference type="AlphaFoldDB" id="A0A4S8PW42"/>
<comment type="caution">
    <text evidence="2">The sequence shown here is derived from an EMBL/GenBank/DDBJ whole genome shotgun (WGS) entry which is preliminary data.</text>
</comment>
<dbReference type="Proteomes" id="UP000307378">
    <property type="component" value="Unassembled WGS sequence"/>
</dbReference>
<evidence type="ECO:0000313" key="3">
    <source>
        <dbReference type="Proteomes" id="UP000307378"/>
    </source>
</evidence>